<name>A0A0E9XV05_ANGAN</name>
<dbReference type="AlphaFoldDB" id="A0A0E9XV05"/>
<accession>A0A0E9XV05</accession>
<proteinExistence type="predicted"/>
<reference evidence="1" key="1">
    <citation type="submission" date="2014-11" db="EMBL/GenBank/DDBJ databases">
        <authorList>
            <person name="Amaro Gonzalez C."/>
        </authorList>
    </citation>
    <scope>NUCLEOTIDE SEQUENCE</scope>
</reference>
<reference evidence="1" key="2">
    <citation type="journal article" date="2015" name="Fish Shellfish Immunol.">
        <title>Early steps in the European eel (Anguilla anguilla)-Vibrio vulnificus interaction in the gills: Role of the RtxA13 toxin.</title>
        <authorList>
            <person name="Callol A."/>
            <person name="Pajuelo D."/>
            <person name="Ebbesson L."/>
            <person name="Teles M."/>
            <person name="MacKenzie S."/>
            <person name="Amaro C."/>
        </authorList>
    </citation>
    <scope>NUCLEOTIDE SEQUENCE</scope>
</reference>
<protein>
    <submittedName>
        <fullName evidence="1">Uncharacterized protein</fullName>
    </submittedName>
</protein>
<evidence type="ECO:0000313" key="1">
    <source>
        <dbReference type="EMBL" id="JAI06563.1"/>
    </source>
</evidence>
<dbReference type="EMBL" id="GBXM01002015">
    <property type="protein sequence ID" value="JAI06563.1"/>
    <property type="molecule type" value="Transcribed_RNA"/>
</dbReference>
<sequence>MRSERRIVTEGSRSLL</sequence>
<organism evidence="1">
    <name type="scientific">Anguilla anguilla</name>
    <name type="common">European freshwater eel</name>
    <name type="synonym">Muraena anguilla</name>
    <dbReference type="NCBI Taxonomy" id="7936"/>
    <lineage>
        <taxon>Eukaryota</taxon>
        <taxon>Metazoa</taxon>
        <taxon>Chordata</taxon>
        <taxon>Craniata</taxon>
        <taxon>Vertebrata</taxon>
        <taxon>Euteleostomi</taxon>
        <taxon>Actinopterygii</taxon>
        <taxon>Neopterygii</taxon>
        <taxon>Teleostei</taxon>
        <taxon>Anguilliformes</taxon>
        <taxon>Anguillidae</taxon>
        <taxon>Anguilla</taxon>
    </lineage>
</organism>